<evidence type="ECO:0000256" key="1">
    <source>
        <dbReference type="ARBA" id="ARBA00001910"/>
    </source>
</evidence>
<dbReference type="EMBL" id="MU004237">
    <property type="protein sequence ID" value="KAF2667833.1"/>
    <property type="molecule type" value="Genomic_DNA"/>
</dbReference>
<dbReference type="GO" id="GO:0006508">
    <property type="term" value="P:proteolysis"/>
    <property type="evidence" value="ECO:0007669"/>
    <property type="project" value="UniProtKB-KW"/>
</dbReference>
<feature type="active site" description="Charge relay system" evidence="11">
    <location>
        <position position="294"/>
    </location>
</feature>
<feature type="domain" description="Peptidase S53" evidence="13">
    <location>
        <begin position="219"/>
        <end position="631"/>
    </location>
</feature>
<feature type="signal peptide" evidence="12">
    <location>
        <begin position="1"/>
        <end position="18"/>
    </location>
</feature>
<keyword evidence="7 11" id="KW-0378">Hydrolase</keyword>
<dbReference type="Pfam" id="PF09286">
    <property type="entry name" value="Pro-kuma_activ"/>
    <property type="match status" value="1"/>
</dbReference>
<keyword evidence="6 11" id="KW-0479">Metal-binding</keyword>
<dbReference type="Proteomes" id="UP000799302">
    <property type="component" value="Unassembled WGS sequence"/>
</dbReference>
<dbReference type="GO" id="GO:0046872">
    <property type="term" value="F:metal ion binding"/>
    <property type="evidence" value="ECO:0007669"/>
    <property type="project" value="UniProtKB-UniRule"/>
</dbReference>
<dbReference type="GO" id="GO:0004252">
    <property type="term" value="F:serine-type endopeptidase activity"/>
    <property type="evidence" value="ECO:0007669"/>
    <property type="project" value="UniProtKB-UniRule"/>
</dbReference>
<reference evidence="14" key="1">
    <citation type="journal article" date="2020" name="Stud. Mycol.">
        <title>101 Dothideomycetes genomes: a test case for predicting lifestyles and emergence of pathogens.</title>
        <authorList>
            <person name="Haridas S."/>
            <person name="Albert R."/>
            <person name="Binder M."/>
            <person name="Bloem J."/>
            <person name="Labutti K."/>
            <person name="Salamov A."/>
            <person name="Andreopoulos B."/>
            <person name="Baker S."/>
            <person name="Barry K."/>
            <person name="Bills G."/>
            <person name="Bluhm B."/>
            <person name="Cannon C."/>
            <person name="Castanera R."/>
            <person name="Culley D."/>
            <person name="Daum C."/>
            <person name="Ezra D."/>
            <person name="Gonzalez J."/>
            <person name="Henrissat B."/>
            <person name="Kuo A."/>
            <person name="Liang C."/>
            <person name="Lipzen A."/>
            <person name="Lutzoni F."/>
            <person name="Magnuson J."/>
            <person name="Mondo S."/>
            <person name="Nolan M."/>
            <person name="Ohm R."/>
            <person name="Pangilinan J."/>
            <person name="Park H.-J."/>
            <person name="Ramirez L."/>
            <person name="Alfaro M."/>
            <person name="Sun H."/>
            <person name="Tritt A."/>
            <person name="Yoshinaga Y."/>
            <person name="Zwiers L.-H."/>
            <person name="Turgeon B."/>
            <person name="Goodwin S."/>
            <person name="Spatafora J."/>
            <person name="Crous P."/>
            <person name="Grigoriev I."/>
        </authorList>
    </citation>
    <scope>NUCLEOTIDE SEQUENCE</scope>
    <source>
        <strain evidence="14">CBS 115976</strain>
    </source>
</reference>
<feature type="chain" id="PRO_5025405518" description="tripeptidyl-peptidase II" evidence="12">
    <location>
        <begin position="19"/>
        <end position="632"/>
    </location>
</feature>
<dbReference type="OrthoDB" id="409122at2759"/>
<evidence type="ECO:0000256" key="3">
    <source>
        <dbReference type="ARBA" id="ARBA00004239"/>
    </source>
</evidence>
<dbReference type="PANTHER" id="PTHR14218">
    <property type="entry name" value="PROTEASE S8 TRIPEPTIDYL PEPTIDASE I CLN2"/>
    <property type="match status" value="1"/>
</dbReference>
<evidence type="ECO:0000259" key="13">
    <source>
        <dbReference type="PROSITE" id="PS51695"/>
    </source>
</evidence>
<dbReference type="AlphaFoldDB" id="A0A6A6U956"/>
<dbReference type="Pfam" id="PF00082">
    <property type="entry name" value="Peptidase_S8"/>
    <property type="match status" value="1"/>
</dbReference>
<keyword evidence="10" id="KW-0865">Zymogen</keyword>
<evidence type="ECO:0000256" key="2">
    <source>
        <dbReference type="ARBA" id="ARBA00002451"/>
    </source>
</evidence>
<dbReference type="CDD" id="cd11377">
    <property type="entry name" value="Pro-peptidase_S53"/>
    <property type="match status" value="1"/>
</dbReference>
<dbReference type="SUPFAM" id="SSF52743">
    <property type="entry name" value="Subtilisin-like"/>
    <property type="match status" value="1"/>
</dbReference>
<comment type="subcellular location">
    <subcellularLocation>
        <location evidence="3">Secreted</location>
        <location evidence="3">Extracellular space</location>
    </subcellularLocation>
</comment>
<feature type="binding site" evidence="11">
    <location>
        <position position="589"/>
    </location>
    <ligand>
        <name>Ca(2+)</name>
        <dbReference type="ChEBI" id="CHEBI:29108"/>
    </ligand>
</feature>
<evidence type="ECO:0000256" key="9">
    <source>
        <dbReference type="ARBA" id="ARBA00022837"/>
    </source>
</evidence>
<dbReference type="GO" id="GO:0005576">
    <property type="term" value="C:extracellular region"/>
    <property type="evidence" value="ECO:0007669"/>
    <property type="project" value="UniProtKB-SubCell"/>
</dbReference>
<comment type="catalytic activity">
    <reaction evidence="1">
        <text>Release of an N-terminal tripeptide from a polypeptide.</text>
        <dbReference type="EC" id="3.4.14.10"/>
    </reaction>
</comment>
<keyword evidence="5 11" id="KW-0645">Protease</keyword>
<feature type="active site" description="Charge relay system" evidence="11">
    <location>
        <position position="298"/>
    </location>
</feature>
<proteinExistence type="predicted"/>
<dbReference type="InterPro" id="IPR050819">
    <property type="entry name" value="Tripeptidyl-peptidase_I"/>
</dbReference>
<keyword evidence="12" id="KW-0732">Signal</keyword>
<evidence type="ECO:0000313" key="15">
    <source>
        <dbReference type="Proteomes" id="UP000799302"/>
    </source>
</evidence>
<evidence type="ECO:0000256" key="7">
    <source>
        <dbReference type="ARBA" id="ARBA00022801"/>
    </source>
</evidence>
<comment type="cofactor">
    <cofactor evidence="11">
        <name>Ca(2+)</name>
        <dbReference type="ChEBI" id="CHEBI:29108"/>
    </cofactor>
    <text evidence="11">Binds 1 Ca(2+) ion per subunit.</text>
</comment>
<keyword evidence="9 11" id="KW-0106">Calcium</keyword>
<feature type="binding site" evidence="11">
    <location>
        <position position="609"/>
    </location>
    <ligand>
        <name>Ca(2+)</name>
        <dbReference type="ChEBI" id="CHEBI:29108"/>
    </ligand>
</feature>
<evidence type="ECO:0000256" key="11">
    <source>
        <dbReference type="PROSITE-ProRule" id="PRU01032"/>
    </source>
</evidence>
<dbReference type="Gene3D" id="3.40.50.200">
    <property type="entry name" value="Peptidase S8/S53 domain"/>
    <property type="match status" value="1"/>
</dbReference>
<keyword evidence="15" id="KW-1185">Reference proteome</keyword>
<evidence type="ECO:0000256" key="4">
    <source>
        <dbReference type="ARBA" id="ARBA00012462"/>
    </source>
</evidence>
<dbReference type="PANTHER" id="PTHR14218:SF19">
    <property type="entry name" value="SERINE PROTEASE AORO, PUTATIVE (AFU_ORTHOLOGUE AFUA_6G10250)-RELATED"/>
    <property type="match status" value="1"/>
</dbReference>
<dbReference type="InterPro" id="IPR030400">
    <property type="entry name" value="Sedolisin_dom"/>
</dbReference>
<evidence type="ECO:0000256" key="10">
    <source>
        <dbReference type="ARBA" id="ARBA00023145"/>
    </source>
</evidence>
<evidence type="ECO:0000313" key="14">
    <source>
        <dbReference type="EMBL" id="KAF2667833.1"/>
    </source>
</evidence>
<evidence type="ECO:0000256" key="12">
    <source>
        <dbReference type="SAM" id="SignalP"/>
    </source>
</evidence>
<feature type="binding site" evidence="11">
    <location>
        <position position="611"/>
    </location>
    <ligand>
        <name>Ca(2+)</name>
        <dbReference type="ChEBI" id="CHEBI:29108"/>
    </ligand>
</feature>
<dbReference type="InterPro" id="IPR000209">
    <property type="entry name" value="Peptidase_S8/S53_dom"/>
</dbReference>
<dbReference type="SUPFAM" id="SSF54897">
    <property type="entry name" value="Protease propeptides/inhibitors"/>
    <property type="match status" value="1"/>
</dbReference>
<comment type="function">
    <text evidence="2">Secreted tripeptidyl-peptidase which degrades proteins at acidic pHs and is involved in virulence.</text>
</comment>
<evidence type="ECO:0000256" key="6">
    <source>
        <dbReference type="ARBA" id="ARBA00022723"/>
    </source>
</evidence>
<dbReference type="EC" id="3.4.14.10" evidence="4"/>
<sequence length="632" mass="69710">MYLFSCLFLFILSASSLAAPSHHFIRHEKRESIPQKLIKRGNAPRDIRLPVRISLKQQNLHLGHDHLMDISDPKSPNFGKHWTTKEVEDFFAVPQESVESVLAWLKSSGVSQTRYRVSRGGGSIQLHATVSEAEELLKTKYYTYEHVDTGDLSYSCDEYSLHNSIAQHVDFVTPTTGFAFSSNKGKLRKRKQSEWSKPQIKPYTGSLLVLDELGSCDLALTPACIKALYNIPNATLAQDTNELGIFEEGDRYDQADLDSFFTHFASNIPTGTHPILNSIDGGKAPVEMNDAGDESILDFQLAFPIVYPQKIKLFQTNDDFVAQNRTLELGSFDTFLDAVDGSFCTYGGGDNRTLDAQYPYKEPDDSGYDWFNMCGTYKPTNVISLSYGIAERVYSPFYTQRQCHEYLKLGLQGISIFFSSGDFGVAASCGIVGCLDFLPNYTPGFPASCPYVTAVGATQISKGARVTDPEVAAAELGYSSGGGFSNVFARPSYQDDAVLSYFGENTPSIRPPATLYNATGRGFPDVSANGLNVMTIYKGKPYLNGGTSASAPIVASIVNLINEHRIKASKRPIGFLNPIIYQHPEVFNDITSGYNLEWPLKPAFYTAKGWDPVTGLGTPNFPKLYELLMGLP</sequence>
<protein>
    <recommendedName>
        <fullName evidence="4">tripeptidyl-peptidase II</fullName>
        <ecNumber evidence="4">3.4.14.10</ecNumber>
    </recommendedName>
</protein>
<dbReference type="CDD" id="cd04056">
    <property type="entry name" value="Peptidases_S53"/>
    <property type="match status" value="1"/>
</dbReference>
<dbReference type="GO" id="GO:0008240">
    <property type="term" value="F:tripeptidyl-peptidase activity"/>
    <property type="evidence" value="ECO:0007669"/>
    <property type="project" value="UniProtKB-EC"/>
</dbReference>
<accession>A0A6A6U956</accession>
<evidence type="ECO:0000256" key="5">
    <source>
        <dbReference type="ARBA" id="ARBA00022670"/>
    </source>
</evidence>
<dbReference type="InterPro" id="IPR015366">
    <property type="entry name" value="S53_propep"/>
</dbReference>
<feature type="binding site" evidence="11">
    <location>
        <position position="590"/>
    </location>
    <ligand>
        <name>Ca(2+)</name>
        <dbReference type="ChEBI" id="CHEBI:29108"/>
    </ligand>
</feature>
<feature type="active site" description="Charge relay system" evidence="11">
    <location>
        <position position="548"/>
    </location>
</feature>
<gene>
    <name evidence="14" type="ORF">BT63DRAFT_472522</name>
</gene>
<keyword evidence="8 11" id="KW-0720">Serine protease</keyword>
<name>A0A6A6U956_9PEZI</name>
<dbReference type="PROSITE" id="PS51695">
    <property type="entry name" value="SEDOLISIN"/>
    <property type="match status" value="1"/>
</dbReference>
<dbReference type="SMART" id="SM00944">
    <property type="entry name" value="Pro-kuma_activ"/>
    <property type="match status" value="1"/>
</dbReference>
<organism evidence="14 15">
    <name type="scientific">Microthyrium microscopicum</name>
    <dbReference type="NCBI Taxonomy" id="703497"/>
    <lineage>
        <taxon>Eukaryota</taxon>
        <taxon>Fungi</taxon>
        <taxon>Dikarya</taxon>
        <taxon>Ascomycota</taxon>
        <taxon>Pezizomycotina</taxon>
        <taxon>Dothideomycetes</taxon>
        <taxon>Dothideomycetes incertae sedis</taxon>
        <taxon>Microthyriales</taxon>
        <taxon>Microthyriaceae</taxon>
        <taxon>Microthyrium</taxon>
    </lineage>
</organism>
<evidence type="ECO:0000256" key="8">
    <source>
        <dbReference type="ARBA" id="ARBA00022825"/>
    </source>
</evidence>
<dbReference type="InterPro" id="IPR036852">
    <property type="entry name" value="Peptidase_S8/S53_dom_sf"/>
</dbReference>